<dbReference type="GO" id="GO:0042802">
    <property type="term" value="F:identical protein binding"/>
    <property type="evidence" value="ECO:0007669"/>
    <property type="project" value="UniProtKB-ARBA"/>
</dbReference>
<dbReference type="FunFam" id="3.30.160.60:FF:000508">
    <property type="entry name" value="Myeloid zinc finger 1"/>
    <property type="match status" value="1"/>
</dbReference>
<dbReference type="FunFam" id="3.30.160.60:FF:000043">
    <property type="entry name" value="Scratch family zinc finger 2"/>
    <property type="match status" value="1"/>
</dbReference>
<feature type="compositionally biased region" description="Low complexity" evidence="13">
    <location>
        <begin position="395"/>
        <end position="414"/>
    </location>
</feature>
<keyword evidence="10" id="KW-0539">Nucleus</keyword>
<feature type="compositionally biased region" description="Basic and acidic residues" evidence="13">
    <location>
        <begin position="294"/>
        <end position="318"/>
    </location>
</feature>
<keyword evidence="5 12" id="KW-0863">Zinc-finger</keyword>
<evidence type="ECO:0000256" key="2">
    <source>
        <dbReference type="ARBA" id="ARBA00006991"/>
    </source>
</evidence>
<evidence type="ECO:0000313" key="16">
    <source>
        <dbReference type="Proteomes" id="UP000694867"/>
    </source>
</evidence>
<accession>A0AAJ7SGH1</accession>
<dbReference type="InterPro" id="IPR036236">
    <property type="entry name" value="Znf_C2H2_sf"/>
</dbReference>
<feature type="domain" description="C2H2-type" evidence="15">
    <location>
        <begin position="502"/>
        <end position="529"/>
    </location>
</feature>
<proteinExistence type="inferred from homology"/>
<comment type="subcellular location">
    <subcellularLocation>
        <location evidence="1">Nucleus</location>
    </subcellularLocation>
</comment>
<comment type="similarity">
    <text evidence="2">Belongs to the krueppel C2H2-type zinc-finger protein family.</text>
</comment>
<evidence type="ECO:0000256" key="7">
    <source>
        <dbReference type="ARBA" id="ARBA00023015"/>
    </source>
</evidence>
<dbReference type="InterPro" id="IPR050527">
    <property type="entry name" value="Snail/Krueppel_Znf"/>
</dbReference>
<dbReference type="PROSITE" id="PS00028">
    <property type="entry name" value="ZINC_FINGER_C2H2_1"/>
    <property type="match status" value="3"/>
</dbReference>
<dbReference type="Gene3D" id="3.30.160.60">
    <property type="entry name" value="Classic Zinc Finger"/>
    <property type="match status" value="4"/>
</dbReference>
<sequence length="570" mass="60844">MNKQNAVSLVLVVAVVVSAGGQAAELPNHLREDTISAADMYESSPRIVSVAGAAKNTIGRPTSAPTTTTKILNAVAVDPAAPASAVVRAKESAESVVGDSAIADVGNVDEPVLVFVREADNNDNNNNDDDDNINNNNNDEQRQANANSLRLKEESASISSTHTTHSVKAIAAPVDNNEHSVGERRVEKVTPVKENTVATHAVKGGTCSVRQAQNGTVAADLPDDAVDDINNNNRSNKYNSCNSEDGIALRMCLTSTLHTLRLQPANGTHVLVDYFFAGGQSPGLGLSVLASNTVDEHSDNTGDKSERDEFIDNEPRDNDDNEWTFFAKAVAESRQEEETAASKASISASVPSRSATPNSLTPSSLPTSPAPSCSLLASPSIGDGRSARSKRRLHSSSASNCSSDSERSSSPSGSGKYVCLECGKHYATSSNLSRHKQTHRSPDSQLAKKCPTCEKVYVSMPALAMHILTHNLSHKCNICGKAFSRPWLLQGHMRSHTGEKPFACVQCGKAFADRSNLRAHMQTHSTSKHFQCPRCDKSFALKSYLNKHLESACQTKDDSSSSSRSSMAEA</sequence>
<evidence type="ECO:0000256" key="9">
    <source>
        <dbReference type="ARBA" id="ARBA00023163"/>
    </source>
</evidence>
<evidence type="ECO:0000256" key="11">
    <source>
        <dbReference type="ARBA" id="ARBA00037948"/>
    </source>
</evidence>
<evidence type="ECO:0000256" key="8">
    <source>
        <dbReference type="ARBA" id="ARBA00023125"/>
    </source>
</evidence>
<keyword evidence="8" id="KW-0238">DNA-binding</keyword>
<keyword evidence="9" id="KW-0804">Transcription</keyword>
<protein>
    <submittedName>
        <fullName evidence="17">Myosin-G heavy chain</fullName>
    </submittedName>
</protein>
<evidence type="ECO:0000256" key="12">
    <source>
        <dbReference type="PROSITE-ProRule" id="PRU00042"/>
    </source>
</evidence>
<evidence type="ECO:0000256" key="10">
    <source>
        <dbReference type="ARBA" id="ARBA00023242"/>
    </source>
</evidence>
<evidence type="ECO:0000256" key="1">
    <source>
        <dbReference type="ARBA" id="ARBA00004123"/>
    </source>
</evidence>
<dbReference type="KEGG" id="goe:100909220"/>
<dbReference type="GO" id="GO:0005634">
    <property type="term" value="C:nucleus"/>
    <property type="evidence" value="ECO:0007669"/>
    <property type="project" value="UniProtKB-SubCell"/>
</dbReference>
<organism evidence="16 17">
    <name type="scientific">Galendromus occidentalis</name>
    <name type="common">western predatory mite</name>
    <dbReference type="NCBI Taxonomy" id="34638"/>
    <lineage>
        <taxon>Eukaryota</taxon>
        <taxon>Metazoa</taxon>
        <taxon>Ecdysozoa</taxon>
        <taxon>Arthropoda</taxon>
        <taxon>Chelicerata</taxon>
        <taxon>Arachnida</taxon>
        <taxon>Acari</taxon>
        <taxon>Parasitiformes</taxon>
        <taxon>Mesostigmata</taxon>
        <taxon>Gamasina</taxon>
        <taxon>Phytoseioidea</taxon>
        <taxon>Phytoseiidae</taxon>
        <taxon>Typhlodrominae</taxon>
        <taxon>Galendromus</taxon>
    </lineage>
</organism>
<dbReference type="AlphaFoldDB" id="A0AAJ7SGH1"/>
<evidence type="ECO:0000313" key="17">
    <source>
        <dbReference type="RefSeq" id="XP_028967483.1"/>
    </source>
</evidence>
<evidence type="ECO:0000256" key="14">
    <source>
        <dbReference type="SAM" id="SignalP"/>
    </source>
</evidence>
<keyword evidence="3" id="KW-0479">Metal-binding</keyword>
<feature type="region of interest" description="Disordered" evidence="13">
    <location>
        <begin position="294"/>
        <end position="414"/>
    </location>
</feature>
<feature type="compositionally biased region" description="Polar residues" evidence="13">
    <location>
        <begin position="342"/>
        <end position="353"/>
    </location>
</feature>
<dbReference type="SMART" id="SM00355">
    <property type="entry name" value="ZnF_C2H2"/>
    <property type="match status" value="5"/>
</dbReference>
<dbReference type="GO" id="GO:0000978">
    <property type="term" value="F:RNA polymerase II cis-regulatory region sequence-specific DNA binding"/>
    <property type="evidence" value="ECO:0007669"/>
    <property type="project" value="TreeGrafter"/>
</dbReference>
<reference evidence="17" key="1">
    <citation type="submission" date="2025-08" db="UniProtKB">
        <authorList>
            <consortium name="RefSeq"/>
        </authorList>
    </citation>
    <scope>IDENTIFICATION</scope>
</reference>
<keyword evidence="14" id="KW-0732">Signal</keyword>
<dbReference type="InterPro" id="IPR013087">
    <property type="entry name" value="Znf_C2H2_type"/>
</dbReference>
<feature type="domain" description="C2H2-type" evidence="15">
    <location>
        <begin position="474"/>
        <end position="501"/>
    </location>
</feature>
<name>A0AAJ7SGH1_9ACAR</name>
<dbReference type="GeneID" id="100909220"/>
<gene>
    <name evidence="17" type="primary">LOC100909220</name>
</gene>
<dbReference type="GO" id="GO:0008270">
    <property type="term" value="F:zinc ion binding"/>
    <property type="evidence" value="ECO:0007669"/>
    <property type="project" value="UniProtKB-KW"/>
</dbReference>
<dbReference type="GO" id="GO:0000981">
    <property type="term" value="F:DNA-binding transcription factor activity, RNA polymerase II-specific"/>
    <property type="evidence" value="ECO:0007669"/>
    <property type="project" value="TreeGrafter"/>
</dbReference>
<dbReference type="RefSeq" id="XP_028967483.1">
    <property type="nucleotide sequence ID" value="XM_029111650.1"/>
</dbReference>
<evidence type="ECO:0000256" key="5">
    <source>
        <dbReference type="ARBA" id="ARBA00022771"/>
    </source>
</evidence>
<evidence type="ECO:0000256" key="6">
    <source>
        <dbReference type="ARBA" id="ARBA00022833"/>
    </source>
</evidence>
<keyword evidence="16" id="KW-1185">Reference proteome</keyword>
<keyword evidence="4" id="KW-0677">Repeat</keyword>
<feature type="chain" id="PRO_5042477121" evidence="14">
    <location>
        <begin position="24"/>
        <end position="570"/>
    </location>
</feature>
<feature type="domain" description="C2H2-type" evidence="15">
    <location>
        <begin position="530"/>
        <end position="559"/>
    </location>
</feature>
<feature type="compositionally biased region" description="Low complexity" evidence="13">
    <location>
        <begin position="354"/>
        <end position="380"/>
    </location>
</feature>
<keyword evidence="7" id="KW-0805">Transcription regulation</keyword>
<dbReference type="PROSITE" id="PS50157">
    <property type="entry name" value="ZINC_FINGER_C2H2_2"/>
    <property type="match status" value="4"/>
</dbReference>
<evidence type="ECO:0000256" key="4">
    <source>
        <dbReference type="ARBA" id="ARBA00022737"/>
    </source>
</evidence>
<feature type="signal peptide" evidence="14">
    <location>
        <begin position="1"/>
        <end position="23"/>
    </location>
</feature>
<evidence type="ECO:0000256" key="3">
    <source>
        <dbReference type="ARBA" id="ARBA00022723"/>
    </source>
</evidence>
<evidence type="ECO:0000259" key="15">
    <source>
        <dbReference type="PROSITE" id="PS50157"/>
    </source>
</evidence>
<dbReference type="Pfam" id="PF00096">
    <property type="entry name" value="zf-C2H2"/>
    <property type="match status" value="4"/>
</dbReference>
<feature type="region of interest" description="Disordered" evidence="13">
    <location>
        <begin position="120"/>
        <end position="165"/>
    </location>
</feature>
<comment type="similarity">
    <text evidence="11">Belongs to the snail C2H2-type zinc-finger protein family.</text>
</comment>
<dbReference type="SUPFAM" id="SSF57667">
    <property type="entry name" value="beta-beta-alpha zinc fingers"/>
    <property type="match status" value="3"/>
</dbReference>
<dbReference type="Proteomes" id="UP000694867">
    <property type="component" value="Unplaced"/>
</dbReference>
<dbReference type="PANTHER" id="PTHR24388:SF38">
    <property type="entry name" value="PROTEIN SNAIL"/>
    <property type="match status" value="1"/>
</dbReference>
<dbReference type="PANTHER" id="PTHR24388">
    <property type="entry name" value="ZINC FINGER PROTEIN"/>
    <property type="match status" value="1"/>
</dbReference>
<feature type="domain" description="C2H2-type" evidence="15">
    <location>
        <begin position="417"/>
        <end position="444"/>
    </location>
</feature>
<keyword evidence="6" id="KW-0862">Zinc</keyword>
<evidence type="ECO:0000256" key="13">
    <source>
        <dbReference type="SAM" id="MobiDB-lite"/>
    </source>
</evidence>